<name>A0A1H5Y2S2_9ACTN</name>
<keyword evidence="10" id="KW-1185">Reference proteome</keyword>
<dbReference type="GO" id="GO:0003677">
    <property type="term" value="F:DNA binding"/>
    <property type="evidence" value="ECO:0007669"/>
    <property type="project" value="UniProtKB-KW"/>
</dbReference>
<keyword evidence="4" id="KW-0411">Iron-sulfur</keyword>
<accession>A0A1H5Y2S2</accession>
<keyword evidence="6" id="KW-0238">DNA-binding</keyword>
<dbReference type="GO" id="GO:0006979">
    <property type="term" value="P:response to oxidative stress"/>
    <property type="evidence" value="ECO:0007669"/>
    <property type="project" value="InterPro"/>
</dbReference>
<evidence type="ECO:0000256" key="3">
    <source>
        <dbReference type="ARBA" id="ARBA00023004"/>
    </source>
</evidence>
<dbReference type="PANTHER" id="PTHR30204">
    <property type="entry name" value="REDOX-CYCLING DRUG-SENSING TRANSCRIPTIONAL ACTIVATOR SOXR"/>
    <property type="match status" value="1"/>
</dbReference>
<evidence type="ECO:0000256" key="5">
    <source>
        <dbReference type="ARBA" id="ARBA00023015"/>
    </source>
</evidence>
<evidence type="ECO:0000256" key="7">
    <source>
        <dbReference type="ARBA" id="ARBA00023163"/>
    </source>
</evidence>
<dbReference type="InterPro" id="IPR000551">
    <property type="entry name" value="MerR-type_HTH_dom"/>
</dbReference>
<keyword evidence="3" id="KW-0408">Iron</keyword>
<evidence type="ECO:0000256" key="4">
    <source>
        <dbReference type="ARBA" id="ARBA00023014"/>
    </source>
</evidence>
<evidence type="ECO:0000256" key="2">
    <source>
        <dbReference type="ARBA" id="ARBA00022723"/>
    </source>
</evidence>
<dbReference type="RefSeq" id="WP_103885242.1">
    <property type="nucleotide sequence ID" value="NZ_FNVU01000003.1"/>
</dbReference>
<dbReference type="PROSITE" id="PS50937">
    <property type="entry name" value="HTH_MERR_2"/>
    <property type="match status" value="1"/>
</dbReference>
<evidence type="ECO:0000256" key="1">
    <source>
        <dbReference type="ARBA" id="ARBA00022714"/>
    </source>
</evidence>
<keyword evidence="7" id="KW-0804">Transcription</keyword>
<evidence type="ECO:0000313" key="10">
    <source>
        <dbReference type="Proteomes" id="UP000236754"/>
    </source>
</evidence>
<dbReference type="SMART" id="SM00422">
    <property type="entry name" value="HTH_MERR"/>
    <property type="match status" value="1"/>
</dbReference>
<dbReference type="PANTHER" id="PTHR30204:SF0">
    <property type="entry name" value="REDOX-SENSITIVE TRANSCRIPTIONAL ACTIVATOR SOXR"/>
    <property type="match status" value="1"/>
</dbReference>
<organism evidence="9 10">
    <name type="scientific">Actinacidiphila yanglinensis</name>
    <dbReference type="NCBI Taxonomy" id="310779"/>
    <lineage>
        <taxon>Bacteria</taxon>
        <taxon>Bacillati</taxon>
        <taxon>Actinomycetota</taxon>
        <taxon>Actinomycetes</taxon>
        <taxon>Kitasatosporales</taxon>
        <taxon>Streptomycetaceae</taxon>
        <taxon>Actinacidiphila</taxon>
    </lineage>
</organism>
<feature type="domain" description="HTH merR-type" evidence="8">
    <location>
        <begin position="8"/>
        <end position="76"/>
    </location>
</feature>
<dbReference type="GO" id="GO:0046872">
    <property type="term" value="F:metal ion binding"/>
    <property type="evidence" value="ECO:0007669"/>
    <property type="project" value="UniProtKB-KW"/>
</dbReference>
<reference evidence="9 10" key="1">
    <citation type="submission" date="2016-10" db="EMBL/GenBank/DDBJ databases">
        <authorList>
            <person name="de Groot N.N."/>
        </authorList>
    </citation>
    <scope>NUCLEOTIDE SEQUENCE [LARGE SCALE GENOMIC DNA]</scope>
    <source>
        <strain evidence="9 10">CGMCC 4.2023</strain>
    </source>
</reference>
<dbReference type="EMBL" id="FNVU01000003">
    <property type="protein sequence ID" value="SEG18142.1"/>
    <property type="molecule type" value="Genomic_DNA"/>
</dbReference>
<sequence>MSLSTRDRLTIGELAARSGNATSALRYYEELGLIQSERTAGGQRRYRRATLRWLAFVRAAQRIGLSLGEVRDALAHLPVDHVPSAADWSRVARTWQHRIDEQIAELQQVRDQLTGCVGCGCLSLTRCGLYNPEDTAARRGSGARYLLGDEPLAR</sequence>
<keyword evidence="5" id="KW-0805">Transcription regulation</keyword>
<keyword evidence="2" id="KW-0479">Metal-binding</keyword>
<dbReference type="OrthoDB" id="9802944at2"/>
<evidence type="ECO:0000313" key="9">
    <source>
        <dbReference type="EMBL" id="SEG18142.1"/>
    </source>
</evidence>
<dbReference type="NCBIfam" id="TIGR01950">
    <property type="entry name" value="SoxR"/>
    <property type="match status" value="1"/>
</dbReference>
<evidence type="ECO:0000259" key="8">
    <source>
        <dbReference type="PROSITE" id="PS50937"/>
    </source>
</evidence>
<dbReference type="Pfam" id="PF00376">
    <property type="entry name" value="MerR"/>
    <property type="match status" value="1"/>
</dbReference>
<dbReference type="SUPFAM" id="SSF46955">
    <property type="entry name" value="Putative DNA-binding domain"/>
    <property type="match status" value="1"/>
</dbReference>
<dbReference type="AlphaFoldDB" id="A0A1H5Y2S2"/>
<gene>
    <name evidence="9" type="ORF">SAMN05216223_103527</name>
</gene>
<dbReference type="Pfam" id="PF09278">
    <property type="entry name" value="MerR-DNA-bind"/>
    <property type="match status" value="1"/>
</dbReference>
<evidence type="ECO:0000256" key="6">
    <source>
        <dbReference type="ARBA" id="ARBA00023125"/>
    </source>
</evidence>
<protein>
    <submittedName>
        <fullName evidence="9">MerR family transcriptional regulator, redox-sensitive transcriptional activator SoxR</fullName>
    </submittedName>
</protein>
<keyword evidence="1" id="KW-0001">2Fe-2S</keyword>
<dbReference type="InterPro" id="IPR047057">
    <property type="entry name" value="MerR_fam"/>
</dbReference>
<dbReference type="PRINTS" id="PR00040">
    <property type="entry name" value="HTHMERR"/>
</dbReference>
<dbReference type="InterPro" id="IPR009061">
    <property type="entry name" value="DNA-bd_dom_put_sf"/>
</dbReference>
<dbReference type="GO" id="GO:0051537">
    <property type="term" value="F:2 iron, 2 sulfur cluster binding"/>
    <property type="evidence" value="ECO:0007669"/>
    <property type="project" value="UniProtKB-KW"/>
</dbReference>
<dbReference type="Proteomes" id="UP000236754">
    <property type="component" value="Unassembled WGS sequence"/>
</dbReference>
<proteinExistence type="predicted"/>
<dbReference type="Gene3D" id="1.10.1660.10">
    <property type="match status" value="1"/>
</dbReference>
<dbReference type="CDD" id="cd01110">
    <property type="entry name" value="HTH_SoxR"/>
    <property type="match status" value="1"/>
</dbReference>
<dbReference type="GO" id="GO:0003700">
    <property type="term" value="F:DNA-binding transcription factor activity"/>
    <property type="evidence" value="ECO:0007669"/>
    <property type="project" value="InterPro"/>
</dbReference>
<dbReference type="InterPro" id="IPR010211">
    <property type="entry name" value="Redox-sen_tscrpt-act_SoxR"/>
</dbReference>
<dbReference type="InterPro" id="IPR015358">
    <property type="entry name" value="Tscrpt_reg_MerR_DNA-bd"/>
</dbReference>